<reference evidence="3" key="1">
    <citation type="journal article" date="2019" name="Int. J. Syst. Evol. Microbiol.">
        <title>The Global Catalogue of Microorganisms (GCM) 10K type strain sequencing project: providing services to taxonomists for standard genome sequencing and annotation.</title>
        <authorList>
            <consortium name="The Broad Institute Genomics Platform"/>
            <consortium name="The Broad Institute Genome Sequencing Center for Infectious Disease"/>
            <person name="Wu L."/>
            <person name="Ma J."/>
        </authorList>
    </citation>
    <scope>NUCLEOTIDE SEQUENCE [LARGE SCALE GENOMIC DNA]</scope>
    <source>
        <strain evidence="3">DFY41</strain>
    </source>
</reference>
<comment type="caution">
    <text evidence="2">The sequence shown here is derived from an EMBL/GenBank/DDBJ whole genome shotgun (WGS) entry which is preliminary data.</text>
</comment>
<dbReference type="RefSeq" id="WP_378589947.1">
    <property type="nucleotide sequence ID" value="NZ_JBHSKD010000009.1"/>
</dbReference>
<protein>
    <submittedName>
        <fullName evidence="2">Dihydrofolate reductase family protein</fullName>
    </submittedName>
</protein>
<gene>
    <name evidence="2" type="ORF">ACFPGP_10810</name>
</gene>
<dbReference type="Proteomes" id="UP001596087">
    <property type="component" value="Unassembled WGS sequence"/>
</dbReference>
<evidence type="ECO:0000313" key="2">
    <source>
        <dbReference type="EMBL" id="MFC5177165.1"/>
    </source>
</evidence>
<name>A0ABW0BJ82_9ACTN</name>
<dbReference type="Pfam" id="PF01872">
    <property type="entry name" value="RibD_C"/>
    <property type="match status" value="1"/>
</dbReference>
<proteinExistence type="predicted"/>
<dbReference type="Gene3D" id="3.40.430.10">
    <property type="entry name" value="Dihydrofolate Reductase, subunit A"/>
    <property type="match status" value="1"/>
</dbReference>
<feature type="domain" description="Bacterial bifunctional deaminase-reductase C-terminal" evidence="1">
    <location>
        <begin position="4"/>
        <end position="171"/>
    </location>
</feature>
<dbReference type="SUPFAM" id="SSF53597">
    <property type="entry name" value="Dihydrofolate reductase-like"/>
    <property type="match status" value="1"/>
</dbReference>
<dbReference type="PANTHER" id="PTHR38011">
    <property type="entry name" value="DIHYDROFOLATE REDUCTASE FAMILY PROTEIN (AFU_ORTHOLOGUE AFUA_8G06820)"/>
    <property type="match status" value="1"/>
</dbReference>
<organism evidence="2 3">
    <name type="scientific">Nocardioides taihuensis</name>
    <dbReference type="NCBI Taxonomy" id="1835606"/>
    <lineage>
        <taxon>Bacteria</taxon>
        <taxon>Bacillati</taxon>
        <taxon>Actinomycetota</taxon>
        <taxon>Actinomycetes</taxon>
        <taxon>Propionibacteriales</taxon>
        <taxon>Nocardioidaceae</taxon>
        <taxon>Nocardioides</taxon>
    </lineage>
</organism>
<evidence type="ECO:0000313" key="3">
    <source>
        <dbReference type="Proteomes" id="UP001596087"/>
    </source>
</evidence>
<keyword evidence="3" id="KW-1185">Reference proteome</keyword>
<accession>A0ABW0BJ82</accession>
<dbReference type="InterPro" id="IPR050765">
    <property type="entry name" value="Riboflavin_Biosynth_HTPR"/>
</dbReference>
<sequence>MRRVVAYELVSLDGVAESPDSFLFDFDEVMHDHLREVIEEQDTVLLGRRMYDEWAAYWPTSDMQPFADFINAVPKHVVTSTPLTTPWTNATALDGTSLGASVEELKREDGRDIGVHGSIDLARSLLRAGLVDELRLVVAPTVAGRGRRLFEDVDLTRLELLRSTTSPSGALLVDYAVRR</sequence>
<dbReference type="InterPro" id="IPR024072">
    <property type="entry name" value="DHFR-like_dom_sf"/>
</dbReference>
<dbReference type="PANTHER" id="PTHR38011:SF2">
    <property type="entry name" value="BIFUNCTIONAL DEAMINASE-REDUCTASE DOMAIN PROTEIN"/>
    <property type="match status" value="1"/>
</dbReference>
<dbReference type="EMBL" id="JBHSKD010000009">
    <property type="protein sequence ID" value="MFC5177165.1"/>
    <property type="molecule type" value="Genomic_DNA"/>
</dbReference>
<evidence type="ECO:0000259" key="1">
    <source>
        <dbReference type="Pfam" id="PF01872"/>
    </source>
</evidence>
<dbReference type="InterPro" id="IPR002734">
    <property type="entry name" value="RibDG_C"/>
</dbReference>